<organism evidence="1">
    <name type="scientific">Melanopsichium pennsylvanicum 4</name>
    <dbReference type="NCBI Taxonomy" id="1398559"/>
    <lineage>
        <taxon>Eukaryota</taxon>
        <taxon>Fungi</taxon>
        <taxon>Dikarya</taxon>
        <taxon>Basidiomycota</taxon>
        <taxon>Ustilaginomycotina</taxon>
        <taxon>Ustilaginomycetes</taxon>
        <taxon>Ustilaginales</taxon>
        <taxon>Ustilaginaceae</taxon>
        <taxon>Melanopsichium</taxon>
    </lineage>
</organism>
<evidence type="ECO:0000313" key="1">
    <source>
        <dbReference type="EMBL" id="CDI56290.1"/>
    </source>
</evidence>
<protein>
    <submittedName>
        <fullName evidence="1">Uncharacterized protein</fullName>
    </submittedName>
</protein>
<name>A0A077R1B6_9BASI</name>
<dbReference type="EMBL" id="HG529683">
    <property type="protein sequence ID" value="CDI56290.1"/>
    <property type="molecule type" value="Genomic_DNA"/>
</dbReference>
<dbReference type="AlphaFoldDB" id="A0A077R1B6"/>
<proteinExistence type="predicted"/>
<reference evidence="1" key="1">
    <citation type="journal article" date="2014" name="Genome Biol. Evol.">
        <title>Gene Loss Rather Than Gene Gain Is Associated with a Host Jump from Monocots to Dicots in the Smut Fungus Melanopsichium pennsylvanicum.</title>
        <authorList>
            <person name="Sharma R."/>
            <person name="Mishra B."/>
            <person name="Runge F."/>
            <person name="Thines M."/>
        </authorList>
    </citation>
    <scope>NUCLEOTIDE SEQUENCE</scope>
    <source>
        <strain evidence="1">4</strain>
    </source>
</reference>
<sequence length="53" mass="5686">MGAVASCLSSIVSAIADVFHTIFSAIGSILHTITTSSFPIHAMKSHTQKKRRE</sequence>
<accession>A0A077R1B6</accession>